<organism evidence="1 2">
    <name type="scientific">Tilletia controversa</name>
    <name type="common">dwarf bunt fungus</name>
    <dbReference type="NCBI Taxonomy" id="13291"/>
    <lineage>
        <taxon>Eukaryota</taxon>
        <taxon>Fungi</taxon>
        <taxon>Dikarya</taxon>
        <taxon>Basidiomycota</taxon>
        <taxon>Ustilaginomycotina</taxon>
        <taxon>Exobasidiomycetes</taxon>
        <taxon>Tilletiales</taxon>
        <taxon>Tilletiaceae</taxon>
        <taxon>Tilletia</taxon>
    </lineage>
</organism>
<dbReference type="AlphaFoldDB" id="A0A8X7SXV1"/>
<dbReference type="EMBL" id="LWDE02000360">
    <property type="protein sequence ID" value="KAE8248376.1"/>
    <property type="molecule type" value="Genomic_DNA"/>
</dbReference>
<evidence type="ECO:0000313" key="2">
    <source>
        <dbReference type="Proteomes" id="UP000077684"/>
    </source>
</evidence>
<protein>
    <submittedName>
        <fullName evidence="1">Uncharacterized protein</fullName>
    </submittedName>
</protein>
<reference evidence="1" key="2">
    <citation type="journal article" date="2019" name="IMA Fungus">
        <title>Genome sequencing and comparison of five Tilletia species to identify candidate genes for the detection of regulated species infecting wheat.</title>
        <authorList>
            <person name="Nguyen H.D.T."/>
            <person name="Sultana T."/>
            <person name="Kesanakurti P."/>
            <person name="Hambleton S."/>
        </authorList>
    </citation>
    <scope>NUCLEOTIDE SEQUENCE</scope>
    <source>
        <strain evidence="1">DAOMC 236426</strain>
    </source>
</reference>
<sequence length="210" mass="23522">MHAVDWALSAEGSYCGPAGQGLIHGDVSLSFHTTDVQRRLGSSSKFSVAIWTLIESARSNAGVRSSAPSSPSHSLAPRFHPTRQHSITLHFRLTFSVAEVWERSDLLRLTLLARYIVVRSYGYILFTGLAHAPYLRLSIGRPALPANISPGRRIRLPSNGFRQPDRRHTQQQDAHEFFAVLYEIFKSELREIRCEATKDDTYLALHALVA</sequence>
<gene>
    <name evidence="1" type="ORF">A4X06_0g3763</name>
</gene>
<evidence type="ECO:0000313" key="1">
    <source>
        <dbReference type="EMBL" id="KAE8248376.1"/>
    </source>
</evidence>
<dbReference type="Proteomes" id="UP000077684">
    <property type="component" value="Unassembled WGS sequence"/>
</dbReference>
<proteinExistence type="predicted"/>
<keyword evidence="2" id="KW-1185">Reference proteome</keyword>
<reference evidence="1" key="1">
    <citation type="submission" date="2016-04" db="EMBL/GenBank/DDBJ databases">
        <authorList>
            <person name="Nguyen H.D."/>
            <person name="Samba Siva P."/>
            <person name="Cullis J."/>
            <person name="Levesque C.A."/>
            <person name="Hambleton S."/>
        </authorList>
    </citation>
    <scope>NUCLEOTIDE SEQUENCE</scope>
    <source>
        <strain evidence="1">DAOMC 236426</strain>
    </source>
</reference>
<accession>A0A8X7SXV1</accession>
<name>A0A8X7SXV1_9BASI</name>
<comment type="caution">
    <text evidence="1">The sequence shown here is derived from an EMBL/GenBank/DDBJ whole genome shotgun (WGS) entry which is preliminary data.</text>
</comment>